<keyword evidence="6 13" id="KW-0732">Signal</keyword>
<evidence type="ECO:0000256" key="11">
    <source>
        <dbReference type="ARBA" id="ARBA00023180"/>
    </source>
</evidence>
<keyword evidence="8 12" id="KW-1133">Transmembrane helix</keyword>
<sequence length="576" mass="64671">MDIYVYCNPLIVGFLLLLYLCLNTGSVKSCMEEERRALLTFKQHLTDPSGSKFSSWVGHECCRWRGISCNNRTGHVSKLDLRNTYTYSDEHYRNDTEYEQSFLRGKLNPSLLALNHLTYLDLSANEFQEIHIPNFIGQLTSLRYLNLSHSFPGGEIPPSLGNLLNLNYLDLYSYPYGAVSSKNLNWLSHLSSLKYLSLEGTIPPSICDMLYMRVLSLRNNQLTGEFPHAWSLWSNIEVVDVSHNNISGNIPSSLGIPSSLQVLKMNNNNFGGEIPFSLQNCSELTDIDLGGNKLTGKLPSWIGSKLYEFQILQLRSNFLSGHIPQQLCNLQNLQILDLANNNFSGTIPTCLNNLTSLVSGWRSWLIRGTYDEQTTIISKGRELEYGRTDYVQTLYLVTSIDLSSNNLEGEVPEEICSLIALGSLNLSRNQLTGKIPAEIGNLTKLENFDLSHNHLTGEIPQSISSLNFLSHLNLSYNKLRGRIPLGNQLQTLDDPSIYEGNPSLCGFPLNKCSGDGIPSEQPYPAEDGKDHEDDNGKLGFYISAVLGFVVGFWGVCGTLIMNKSWRYAYFQFFDNM</sequence>
<evidence type="ECO:0000256" key="9">
    <source>
        <dbReference type="ARBA" id="ARBA00023136"/>
    </source>
</evidence>
<feature type="domain" description="Leucine-rich repeat-containing N-terminal plant-type" evidence="14">
    <location>
        <begin position="32"/>
        <end position="70"/>
    </location>
</feature>
<dbReference type="EMBL" id="JBEDUW010000003">
    <property type="protein sequence ID" value="KAK9937210.1"/>
    <property type="molecule type" value="Genomic_DNA"/>
</dbReference>
<evidence type="ECO:0000256" key="10">
    <source>
        <dbReference type="ARBA" id="ARBA00023170"/>
    </source>
</evidence>
<dbReference type="AlphaFoldDB" id="A0AAW1XLV0"/>
<evidence type="ECO:0000256" key="5">
    <source>
        <dbReference type="ARBA" id="ARBA00022692"/>
    </source>
</evidence>
<comment type="similarity">
    <text evidence="2">Belongs to the RLP family.</text>
</comment>
<dbReference type="InterPro" id="IPR046956">
    <property type="entry name" value="RLP23-like"/>
</dbReference>
<evidence type="ECO:0000256" key="13">
    <source>
        <dbReference type="SAM" id="SignalP"/>
    </source>
</evidence>
<dbReference type="Pfam" id="PF00560">
    <property type="entry name" value="LRR_1"/>
    <property type="match status" value="9"/>
</dbReference>
<keyword evidence="10" id="KW-0675">Receptor</keyword>
<gene>
    <name evidence="15" type="ORF">M0R45_014014</name>
</gene>
<protein>
    <recommendedName>
        <fullName evidence="14">Leucine-rich repeat-containing N-terminal plant-type domain-containing protein</fullName>
    </recommendedName>
</protein>
<accession>A0AAW1XLV0</accession>
<dbReference type="InterPro" id="IPR003591">
    <property type="entry name" value="Leu-rich_rpt_typical-subtyp"/>
</dbReference>
<dbReference type="FunFam" id="3.80.10.10:FF:000095">
    <property type="entry name" value="LRR receptor-like serine/threonine-protein kinase GSO1"/>
    <property type="match status" value="1"/>
</dbReference>
<evidence type="ECO:0000313" key="15">
    <source>
        <dbReference type="EMBL" id="KAK9937210.1"/>
    </source>
</evidence>
<evidence type="ECO:0000256" key="2">
    <source>
        <dbReference type="ARBA" id="ARBA00009592"/>
    </source>
</evidence>
<keyword evidence="4" id="KW-0433">Leucine-rich repeat</keyword>
<evidence type="ECO:0000313" key="16">
    <source>
        <dbReference type="Proteomes" id="UP001457282"/>
    </source>
</evidence>
<keyword evidence="16" id="KW-1185">Reference proteome</keyword>
<keyword evidence="7" id="KW-0677">Repeat</keyword>
<evidence type="ECO:0000256" key="12">
    <source>
        <dbReference type="SAM" id="Phobius"/>
    </source>
</evidence>
<reference evidence="15 16" key="1">
    <citation type="journal article" date="2023" name="G3 (Bethesda)">
        <title>A chromosome-length genome assembly and annotation of blackberry (Rubus argutus, cv. 'Hillquist').</title>
        <authorList>
            <person name="Bruna T."/>
            <person name="Aryal R."/>
            <person name="Dudchenko O."/>
            <person name="Sargent D.J."/>
            <person name="Mead D."/>
            <person name="Buti M."/>
            <person name="Cavallini A."/>
            <person name="Hytonen T."/>
            <person name="Andres J."/>
            <person name="Pham M."/>
            <person name="Weisz D."/>
            <person name="Mascagni F."/>
            <person name="Usai G."/>
            <person name="Natali L."/>
            <person name="Bassil N."/>
            <person name="Fernandez G.E."/>
            <person name="Lomsadze A."/>
            <person name="Armour M."/>
            <person name="Olukolu B."/>
            <person name="Poorten T."/>
            <person name="Britton C."/>
            <person name="Davik J."/>
            <person name="Ashrafi H."/>
            <person name="Aiden E.L."/>
            <person name="Borodovsky M."/>
            <person name="Worthington M."/>
        </authorList>
    </citation>
    <scope>NUCLEOTIDE SEQUENCE [LARGE SCALE GENOMIC DNA]</scope>
    <source>
        <strain evidence="15">PI 553951</strain>
    </source>
</reference>
<keyword evidence="11" id="KW-0325">Glycoprotein</keyword>
<feature type="chain" id="PRO_5043632151" description="Leucine-rich repeat-containing N-terminal plant-type domain-containing protein" evidence="13">
    <location>
        <begin position="30"/>
        <end position="576"/>
    </location>
</feature>
<comment type="subcellular location">
    <subcellularLocation>
        <location evidence="1">Cell membrane</location>
        <topology evidence="1">Single-pass type I membrane protein</topology>
    </subcellularLocation>
</comment>
<comment type="caution">
    <text evidence="15">The sequence shown here is derived from an EMBL/GenBank/DDBJ whole genome shotgun (WGS) entry which is preliminary data.</text>
</comment>
<evidence type="ECO:0000256" key="7">
    <source>
        <dbReference type="ARBA" id="ARBA00022737"/>
    </source>
</evidence>
<keyword evidence="9 12" id="KW-0472">Membrane</keyword>
<dbReference type="InterPro" id="IPR001611">
    <property type="entry name" value="Leu-rich_rpt"/>
</dbReference>
<keyword evidence="5 12" id="KW-0812">Transmembrane</keyword>
<dbReference type="GO" id="GO:0005886">
    <property type="term" value="C:plasma membrane"/>
    <property type="evidence" value="ECO:0007669"/>
    <property type="project" value="UniProtKB-SubCell"/>
</dbReference>
<dbReference type="Pfam" id="PF08263">
    <property type="entry name" value="LRRNT_2"/>
    <property type="match status" value="1"/>
</dbReference>
<proteinExistence type="inferred from homology"/>
<dbReference type="Proteomes" id="UP001457282">
    <property type="component" value="Unassembled WGS sequence"/>
</dbReference>
<evidence type="ECO:0000256" key="3">
    <source>
        <dbReference type="ARBA" id="ARBA00022475"/>
    </source>
</evidence>
<evidence type="ECO:0000256" key="6">
    <source>
        <dbReference type="ARBA" id="ARBA00022729"/>
    </source>
</evidence>
<evidence type="ECO:0000256" key="4">
    <source>
        <dbReference type="ARBA" id="ARBA00022614"/>
    </source>
</evidence>
<evidence type="ECO:0000256" key="1">
    <source>
        <dbReference type="ARBA" id="ARBA00004251"/>
    </source>
</evidence>
<dbReference type="InterPro" id="IPR032675">
    <property type="entry name" value="LRR_dom_sf"/>
</dbReference>
<dbReference type="Gene3D" id="3.80.10.10">
    <property type="entry name" value="Ribonuclease Inhibitor"/>
    <property type="match status" value="2"/>
</dbReference>
<dbReference type="PANTHER" id="PTHR48063:SF90">
    <property type="entry name" value="OS11G0565920 PROTEIN"/>
    <property type="match status" value="1"/>
</dbReference>
<feature type="signal peptide" evidence="13">
    <location>
        <begin position="1"/>
        <end position="29"/>
    </location>
</feature>
<dbReference type="InterPro" id="IPR013210">
    <property type="entry name" value="LRR_N_plant-typ"/>
</dbReference>
<dbReference type="SUPFAM" id="SSF52058">
    <property type="entry name" value="L domain-like"/>
    <property type="match status" value="1"/>
</dbReference>
<name>A0AAW1XLV0_RUBAR</name>
<keyword evidence="3" id="KW-1003">Cell membrane</keyword>
<dbReference type="FunFam" id="3.80.10.10:FF:000111">
    <property type="entry name" value="LRR receptor-like serine/threonine-protein kinase ERECTA"/>
    <property type="match status" value="1"/>
</dbReference>
<evidence type="ECO:0000259" key="14">
    <source>
        <dbReference type="Pfam" id="PF08263"/>
    </source>
</evidence>
<dbReference type="PANTHER" id="PTHR48063">
    <property type="entry name" value="LRR RECEPTOR-LIKE KINASE"/>
    <property type="match status" value="1"/>
</dbReference>
<evidence type="ECO:0000256" key="8">
    <source>
        <dbReference type="ARBA" id="ARBA00022989"/>
    </source>
</evidence>
<feature type="transmembrane region" description="Helical" evidence="12">
    <location>
        <begin position="538"/>
        <end position="561"/>
    </location>
</feature>
<organism evidence="15 16">
    <name type="scientific">Rubus argutus</name>
    <name type="common">Southern blackberry</name>
    <dbReference type="NCBI Taxonomy" id="59490"/>
    <lineage>
        <taxon>Eukaryota</taxon>
        <taxon>Viridiplantae</taxon>
        <taxon>Streptophyta</taxon>
        <taxon>Embryophyta</taxon>
        <taxon>Tracheophyta</taxon>
        <taxon>Spermatophyta</taxon>
        <taxon>Magnoliopsida</taxon>
        <taxon>eudicotyledons</taxon>
        <taxon>Gunneridae</taxon>
        <taxon>Pentapetalae</taxon>
        <taxon>rosids</taxon>
        <taxon>fabids</taxon>
        <taxon>Rosales</taxon>
        <taxon>Rosaceae</taxon>
        <taxon>Rosoideae</taxon>
        <taxon>Rosoideae incertae sedis</taxon>
        <taxon>Rubus</taxon>
    </lineage>
</organism>
<dbReference type="SMART" id="SM00369">
    <property type="entry name" value="LRR_TYP"/>
    <property type="match status" value="4"/>
</dbReference>